<evidence type="ECO:0000259" key="6">
    <source>
        <dbReference type="Pfam" id="PF00205"/>
    </source>
</evidence>
<evidence type="ECO:0000313" key="10">
    <source>
        <dbReference type="Proteomes" id="UP001626550"/>
    </source>
</evidence>
<comment type="catalytic activity">
    <reaction evidence="4">
        <text>2-hydroxyoctadecanoyl-CoA = heptadecanal + formyl-CoA</text>
        <dbReference type="Rhea" id="RHEA:55196"/>
        <dbReference type="ChEBI" id="CHEBI:57376"/>
        <dbReference type="ChEBI" id="CHEBI:74116"/>
        <dbReference type="ChEBI" id="CHEBI:138631"/>
    </reaction>
    <physiologicalReaction direction="left-to-right" evidence="4">
        <dbReference type="Rhea" id="RHEA:55197"/>
    </physiologicalReaction>
</comment>
<keyword evidence="3 5" id="KW-0786">Thiamine pyrophosphate</keyword>
<dbReference type="EMBL" id="JBJKFK010000502">
    <property type="protein sequence ID" value="KAL3316669.1"/>
    <property type="molecule type" value="Genomic_DNA"/>
</dbReference>
<dbReference type="Pfam" id="PF02775">
    <property type="entry name" value="TPP_enzyme_C"/>
    <property type="match status" value="1"/>
</dbReference>
<gene>
    <name evidence="9" type="ORF">Ciccas_004686</name>
</gene>
<dbReference type="SUPFAM" id="SSF52467">
    <property type="entry name" value="DHS-like NAD/FAD-binding domain"/>
    <property type="match status" value="1"/>
</dbReference>
<dbReference type="PANTHER" id="PTHR18968:SF166">
    <property type="entry name" value="2-HYDROXYACYL-COA LYASE 2"/>
    <property type="match status" value="1"/>
</dbReference>
<dbReference type="CDD" id="cd07035">
    <property type="entry name" value="TPP_PYR_POX_like"/>
    <property type="match status" value="1"/>
</dbReference>
<dbReference type="InterPro" id="IPR029061">
    <property type="entry name" value="THDP-binding"/>
</dbReference>
<keyword evidence="10" id="KW-1185">Reference proteome</keyword>
<sequence length="615" mass="67562">MFTLCGGHISPILSASEKLGIRIIDVRHEATAVFAADAVARLSGTIGVAVVTAGPGLTNTITALKNAQIAESPVLLLSGAAPALTKGRGALQDIDQFSLVKSICKYVGRAHSLRSIVPTLQKAIQIATSGTPGPVMVEFPIDVLYPYKIVEEASKRPLIVVGSQTILTPVPAIETAENIKKIGLPIYMTGMARGLLGRRHQLGFRHARKEALKEADLIILAGVVCDFRLDYGRSLSSRAKIISINRSSTQGSLNSDLFWRPTLIVNADVGTTLKLLQTAMINSPFKCDQSWIETLNTREDKRDKEIRAKSESKKALVHNNPIHILNLLEEHGLTDDSILVVDGGDFVGTASYILRPRGPLSWLDPGAFGTLGVGGGFAIGAKVCRPKQKLQMKSVLLILVLCQLFFKSNARISCLISGPLESCPGELVTSFRQLLQSSQSNLNDCLIFAREMKKNKTSLKLNSTADKRIQLAFEQWENEAEFLMASYNAKDILAKTIDPAQVLLIIDENRDEVICQMSLEHQKEFKNLVETLQIISNNTRIRQNCRLPQFPFQIVSGCPSIQNIGPIMCIHPPRPDLKIQEFPAIMSLVTYFDQKKEESKGAKNVRIVDVRKINV</sequence>
<feature type="domain" description="Thiamine pyrophosphate enzyme central" evidence="6">
    <location>
        <begin position="153"/>
        <end position="274"/>
    </location>
</feature>
<proteinExistence type="inferred from homology"/>
<accession>A0ABD2QAW0</accession>
<dbReference type="Gene3D" id="3.40.50.970">
    <property type="match status" value="2"/>
</dbReference>
<organism evidence="9 10">
    <name type="scientific">Cichlidogyrus casuarinus</name>
    <dbReference type="NCBI Taxonomy" id="1844966"/>
    <lineage>
        <taxon>Eukaryota</taxon>
        <taxon>Metazoa</taxon>
        <taxon>Spiralia</taxon>
        <taxon>Lophotrochozoa</taxon>
        <taxon>Platyhelminthes</taxon>
        <taxon>Monogenea</taxon>
        <taxon>Monopisthocotylea</taxon>
        <taxon>Dactylogyridea</taxon>
        <taxon>Ancyrocephalidae</taxon>
        <taxon>Cichlidogyrus</taxon>
    </lineage>
</organism>
<comment type="caution">
    <text evidence="9">The sequence shown here is derived from an EMBL/GenBank/DDBJ whole genome shotgun (WGS) entry which is preliminary data.</text>
</comment>
<feature type="domain" description="Thiamine pyrophosphate enzyme TPP-binding" evidence="7">
    <location>
        <begin position="342"/>
        <end position="389"/>
    </location>
</feature>
<dbReference type="Proteomes" id="UP001626550">
    <property type="component" value="Unassembled WGS sequence"/>
</dbReference>
<reference evidence="9 10" key="1">
    <citation type="submission" date="2024-11" db="EMBL/GenBank/DDBJ databases">
        <title>Adaptive evolution of stress response genes in parasites aligns with host niche diversity.</title>
        <authorList>
            <person name="Hahn C."/>
            <person name="Resl P."/>
        </authorList>
    </citation>
    <scope>NUCLEOTIDE SEQUENCE [LARGE SCALE GENOMIC DNA]</scope>
    <source>
        <strain evidence="9">EGGRZ-B1_66</strain>
        <tissue evidence="9">Body</tissue>
    </source>
</reference>
<dbReference type="InterPro" id="IPR011766">
    <property type="entry name" value="TPP_enzyme_TPP-bd"/>
</dbReference>
<dbReference type="AlphaFoldDB" id="A0ABD2QAW0"/>
<evidence type="ECO:0000256" key="1">
    <source>
        <dbReference type="ARBA" id="ARBA00001964"/>
    </source>
</evidence>
<protein>
    <recommendedName>
        <fullName evidence="11">IlvB-like protein</fullName>
    </recommendedName>
</protein>
<dbReference type="Gene3D" id="3.40.50.1220">
    <property type="entry name" value="TPP-binding domain"/>
    <property type="match status" value="1"/>
</dbReference>
<dbReference type="SUPFAM" id="SSF52518">
    <property type="entry name" value="Thiamin diphosphate-binding fold (THDP-binding)"/>
    <property type="match status" value="2"/>
</dbReference>
<feature type="domain" description="Thiamine pyrophosphate enzyme N-terminal TPP-binding" evidence="8">
    <location>
        <begin position="1"/>
        <end position="98"/>
    </location>
</feature>
<dbReference type="Pfam" id="PF02776">
    <property type="entry name" value="TPP_enzyme_N"/>
    <property type="match status" value="1"/>
</dbReference>
<dbReference type="InterPro" id="IPR029035">
    <property type="entry name" value="DHS-like_NAD/FAD-binding_dom"/>
</dbReference>
<dbReference type="InterPro" id="IPR012000">
    <property type="entry name" value="Thiamin_PyroP_enz_cen_dom"/>
</dbReference>
<evidence type="ECO:0000256" key="5">
    <source>
        <dbReference type="RuleBase" id="RU362132"/>
    </source>
</evidence>
<evidence type="ECO:0000256" key="4">
    <source>
        <dbReference type="ARBA" id="ARBA00048738"/>
    </source>
</evidence>
<evidence type="ECO:0000259" key="8">
    <source>
        <dbReference type="Pfam" id="PF02776"/>
    </source>
</evidence>
<evidence type="ECO:0008006" key="11">
    <source>
        <dbReference type="Google" id="ProtNLM"/>
    </source>
</evidence>
<evidence type="ECO:0000259" key="7">
    <source>
        <dbReference type="Pfam" id="PF02775"/>
    </source>
</evidence>
<evidence type="ECO:0000256" key="3">
    <source>
        <dbReference type="ARBA" id="ARBA00023052"/>
    </source>
</evidence>
<evidence type="ECO:0000256" key="2">
    <source>
        <dbReference type="ARBA" id="ARBA00007812"/>
    </source>
</evidence>
<dbReference type="Pfam" id="PF00205">
    <property type="entry name" value="TPP_enzyme_M"/>
    <property type="match status" value="1"/>
</dbReference>
<dbReference type="InterPro" id="IPR012001">
    <property type="entry name" value="Thiamin_PyroP_enz_TPP-bd_dom"/>
</dbReference>
<evidence type="ECO:0000313" key="9">
    <source>
        <dbReference type="EMBL" id="KAL3316669.1"/>
    </source>
</evidence>
<dbReference type="PANTHER" id="PTHR18968">
    <property type="entry name" value="THIAMINE PYROPHOSPHATE ENZYMES"/>
    <property type="match status" value="1"/>
</dbReference>
<comment type="similarity">
    <text evidence="2 5">Belongs to the TPP enzyme family.</text>
</comment>
<dbReference type="InterPro" id="IPR045229">
    <property type="entry name" value="TPP_enz"/>
</dbReference>
<name>A0ABD2QAW0_9PLAT</name>
<comment type="cofactor">
    <cofactor evidence="1">
        <name>thiamine diphosphate</name>
        <dbReference type="ChEBI" id="CHEBI:58937"/>
    </cofactor>
</comment>